<organism evidence="1 2">
    <name type="scientific">Oryzias melastigma</name>
    <name type="common">Marine medaka</name>
    <dbReference type="NCBI Taxonomy" id="30732"/>
    <lineage>
        <taxon>Eukaryota</taxon>
        <taxon>Metazoa</taxon>
        <taxon>Chordata</taxon>
        <taxon>Craniata</taxon>
        <taxon>Vertebrata</taxon>
        <taxon>Euteleostomi</taxon>
        <taxon>Actinopterygii</taxon>
        <taxon>Neopterygii</taxon>
        <taxon>Teleostei</taxon>
        <taxon>Neoteleostei</taxon>
        <taxon>Acanthomorphata</taxon>
        <taxon>Ovalentaria</taxon>
        <taxon>Atherinomorphae</taxon>
        <taxon>Beloniformes</taxon>
        <taxon>Adrianichthyidae</taxon>
        <taxon>Oryziinae</taxon>
        <taxon>Oryzias</taxon>
    </lineage>
</organism>
<evidence type="ECO:0000313" key="2">
    <source>
        <dbReference type="Proteomes" id="UP000261560"/>
    </source>
</evidence>
<protein>
    <submittedName>
        <fullName evidence="1">Uncharacterized protein</fullName>
    </submittedName>
</protein>
<evidence type="ECO:0000313" key="1">
    <source>
        <dbReference type="Ensembl" id="ENSOMEP00000007890.1"/>
    </source>
</evidence>
<sequence>MEVIISAAETGFTGSLVGSSALTRPAAYMGTMTGCFFCPVKSWEGQTALLQWDPPHWYLRPSASCTSRSRSAPSSCVPGPGSGLGSAVSSRSVRTSTCCSSSCAAAAGKQLRNRASSRLDAGACTET</sequence>
<dbReference type="Proteomes" id="UP000261560">
    <property type="component" value="Unplaced"/>
</dbReference>
<accession>A0A3B3BQY5</accession>
<proteinExistence type="predicted"/>
<reference evidence="1" key="1">
    <citation type="submission" date="2025-08" db="UniProtKB">
        <authorList>
            <consortium name="Ensembl"/>
        </authorList>
    </citation>
    <scope>IDENTIFICATION</scope>
</reference>
<dbReference type="GeneTree" id="ENSGT00940000177082"/>
<dbReference type="Ensembl" id="ENSOMET00000003357.1">
    <property type="protein sequence ID" value="ENSOMEP00000007890.1"/>
    <property type="gene ID" value="ENSOMEG00000009038.1"/>
</dbReference>
<dbReference type="PaxDb" id="30732-ENSOMEP00000007890"/>
<dbReference type="OMA" id="FCPVKSW"/>
<name>A0A3B3BQY5_ORYME</name>
<keyword evidence="2" id="KW-1185">Reference proteome</keyword>
<reference evidence="1" key="2">
    <citation type="submission" date="2025-09" db="UniProtKB">
        <authorList>
            <consortium name="Ensembl"/>
        </authorList>
    </citation>
    <scope>IDENTIFICATION</scope>
</reference>
<dbReference type="AlphaFoldDB" id="A0A3B3BQY5"/>